<dbReference type="EMBL" id="JBIAQY010000009">
    <property type="protein sequence ID" value="MFF3571266.1"/>
    <property type="molecule type" value="Genomic_DNA"/>
</dbReference>
<evidence type="ECO:0000313" key="8">
    <source>
        <dbReference type="Proteomes" id="UP001601992"/>
    </source>
</evidence>
<reference evidence="7 8" key="1">
    <citation type="submission" date="2024-10" db="EMBL/GenBank/DDBJ databases">
        <title>The Natural Products Discovery Center: Release of the First 8490 Sequenced Strains for Exploring Actinobacteria Biosynthetic Diversity.</title>
        <authorList>
            <person name="Kalkreuter E."/>
            <person name="Kautsar S.A."/>
            <person name="Yang D."/>
            <person name="Bader C.D."/>
            <person name="Teijaro C.N."/>
            <person name="Fluegel L."/>
            <person name="Davis C.M."/>
            <person name="Simpson J.R."/>
            <person name="Lauterbach L."/>
            <person name="Steele A.D."/>
            <person name="Gui C."/>
            <person name="Meng S."/>
            <person name="Li G."/>
            <person name="Viehrig K."/>
            <person name="Ye F."/>
            <person name="Su P."/>
            <person name="Kiefer A.F."/>
            <person name="Nichols A."/>
            <person name="Cepeda A.J."/>
            <person name="Yan W."/>
            <person name="Fan B."/>
            <person name="Jiang Y."/>
            <person name="Adhikari A."/>
            <person name="Zheng C.-J."/>
            <person name="Schuster L."/>
            <person name="Cowan T.M."/>
            <person name="Smanski M.J."/>
            <person name="Chevrette M.G."/>
            <person name="De Carvalho L.P.S."/>
            <person name="Shen B."/>
        </authorList>
    </citation>
    <scope>NUCLEOTIDE SEQUENCE [LARGE SCALE GENOMIC DNA]</scope>
    <source>
        <strain evidence="7 8">NPDC002593</strain>
    </source>
</reference>
<evidence type="ECO:0000256" key="4">
    <source>
        <dbReference type="ARBA" id="ARBA00023136"/>
    </source>
</evidence>
<comment type="caution">
    <text evidence="7">The sequence shown here is derived from an EMBL/GenBank/DDBJ whole genome shotgun (WGS) entry which is preliminary data.</text>
</comment>
<feature type="transmembrane region" description="Helical" evidence="5">
    <location>
        <begin position="150"/>
        <end position="171"/>
    </location>
</feature>
<feature type="transmembrane region" description="Helical" evidence="5">
    <location>
        <begin position="12"/>
        <end position="34"/>
    </location>
</feature>
<evidence type="ECO:0000256" key="3">
    <source>
        <dbReference type="ARBA" id="ARBA00022989"/>
    </source>
</evidence>
<evidence type="ECO:0000256" key="2">
    <source>
        <dbReference type="ARBA" id="ARBA00022692"/>
    </source>
</evidence>
<evidence type="ECO:0000256" key="5">
    <source>
        <dbReference type="SAM" id="Phobius"/>
    </source>
</evidence>
<protein>
    <submittedName>
        <fullName evidence="7">Ferric reductase-like transmembrane domain-containing protein</fullName>
    </submittedName>
</protein>
<comment type="subcellular location">
    <subcellularLocation>
        <location evidence="1">Membrane</location>
        <topology evidence="1">Multi-pass membrane protein</topology>
    </subcellularLocation>
</comment>
<dbReference type="Pfam" id="PF01794">
    <property type="entry name" value="Ferric_reduct"/>
    <property type="match status" value="1"/>
</dbReference>
<evidence type="ECO:0000313" key="7">
    <source>
        <dbReference type="EMBL" id="MFF3571266.1"/>
    </source>
</evidence>
<keyword evidence="2 5" id="KW-0812">Transmembrane</keyword>
<organism evidence="7 8">
    <name type="scientific">Nocardia jiangxiensis</name>
    <dbReference type="NCBI Taxonomy" id="282685"/>
    <lineage>
        <taxon>Bacteria</taxon>
        <taxon>Bacillati</taxon>
        <taxon>Actinomycetota</taxon>
        <taxon>Actinomycetes</taxon>
        <taxon>Mycobacteriales</taxon>
        <taxon>Nocardiaceae</taxon>
        <taxon>Nocardia</taxon>
    </lineage>
</organism>
<feature type="transmembrane region" description="Helical" evidence="5">
    <location>
        <begin position="55"/>
        <end position="72"/>
    </location>
</feature>
<feature type="domain" description="Ferric oxidoreductase" evidence="6">
    <location>
        <begin position="18"/>
        <end position="137"/>
    </location>
</feature>
<keyword evidence="8" id="KW-1185">Reference proteome</keyword>
<keyword evidence="4 5" id="KW-0472">Membrane</keyword>
<keyword evidence="3 5" id="KW-1133">Transmembrane helix</keyword>
<feature type="transmembrane region" description="Helical" evidence="5">
    <location>
        <begin position="126"/>
        <end position="144"/>
    </location>
</feature>
<name>A0ABW6S7T5_9NOCA</name>
<feature type="transmembrane region" description="Helical" evidence="5">
    <location>
        <begin position="92"/>
        <end position="114"/>
    </location>
</feature>
<dbReference type="Proteomes" id="UP001601992">
    <property type="component" value="Unassembled WGS sequence"/>
</dbReference>
<sequence length="189" mass="20008">MGHSAMTEALWAFGRGSGIAAVAVLTVAVVAGIAARSGRAITLPRTAIADLHRGASLIACTLVGIHVLSLLADPDAQLRLIDIVVPFAANYRPMWMGLGTVAVDLFIAVVVSALLRHRLGPRTFRLIHWAAYGLWPVALIHALGTGTDAARPWLLTVAGACILAVAAAVTWRTASNFTEFGRIQRRSAR</sequence>
<dbReference type="RefSeq" id="WP_245567892.1">
    <property type="nucleotide sequence ID" value="NZ_JBIAQY010000009.1"/>
</dbReference>
<proteinExistence type="predicted"/>
<evidence type="ECO:0000259" key="6">
    <source>
        <dbReference type="Pfam" id="PF01794"/>
    </source>
</evidence>
<evidence type="ECO:0000256" key="1">
    <source>
        <dbReference type="ARBA" id="ARBA00004141"/>
    </source>
</evidence>
<accession>A0ABW6S7T5</accession>
<dbReference type="InterPro" id="IPR013130">
    <property type="entry name" value="Fe3_Rdtase_TM_dom"/>
</dbReference>
<gene>
    <name evidence="7" type="ORF">ACFYXQ_26155</name>
</gene>